<organism evidence="1 2">
    <name type="scientific">Paracoccus sphaerophysae</name>
    <dbReference type="NCBI Taxonomy" id="690417"/>
    <lineage>
        <taxon>Bacteria</taxon>
        <taxon>Pseudomonadati</taxon>
        <taxon>Pseudomonadota</taxon>
        <taxon>Alphaproteobacteria</taxon>
        <taxon>Rhodobacterales</taxon>
        <taxon>Paracoccaceae</taxon>
        <taxon>Paracoccus</taxon>
    </lineage>
</organism>
<dbReference type="InterPro" id="IPR038666">
    <property type="entry name" value="SSP1_head-tail_sf"/>
</dbReference>
<dbReference type="Gene3D" id="2.40.10.270">
    <property type="entry name" value="Bacteriophage SPP1 head-tail adaptor protein"/>
    <property type="match status" value="1"/>
</dbReference>
<dbReference type="RefSeq" id="WP_036721548.1">
    <property type="nucleotide sequence ID" value="NZ_JRKS01000069.1"/>
</dbReference>
<evidence type="ECO:0000313" key="1">
    <source>
        <dbReference type="EMBL" id="KGJ02397.1"/>
    </source>
</evidence>
<accession>A0A099EWS1</accession>
<dbReference type="AlphaFoldDB" id="A0A099EWS1"/>
<name>A0A099EWS1_9RHOB</name>
<evidence type="ECO:0000313" key="2">
    <source>
        <dbReference type="Proteomes" id="UP000029917"/>
    </source>
</evidence>
<comment type="caution">
    <text evidence="1">The sequence shown here is derived from an EMBL/GenBank/DDBJ whole genome shotgun (WGS) entry which is preliminary data.</text>
</comment>
<dbReference type="OrthoDB" id="7570189at2"/>
<dbReference type="Pfam" id="PF05521">
    <property type="entry name" value="Phage_HCP"/>
    <property type="match status" value="1"/>
</dbReference>
<reference evidence="1 2" key="2">
    <citation type="submission" date="2014-10" db="EMBL/GenBank/DDBJ databases">
        <title>Paracoccus sanguinis sp. nov., isolated from clinical specimens of New York State patients.</title>
        <authorList>
            <person name="Mingle L.A."/>
            <person name="Cole J.A."/>
            <person name="Lapierre P."/>
            <person name="Musser K.A."/>
        </authorList>
    </citation>
    <scope>NUCLEOTIDE SEQUENCE [LARGE SCALE GENOMIC DNA]</scope>
    <source>
        <strain evidence="1 2">HAMBI 3106</strain>
    </source>
</reference>
<dbReference type="InterPro" id="IPR008767">
    <property type="entry name" value="Phage_SPP1_head-tail_adaptor"/>
</dbReference>
<proteinExistence type="predicted"/>
<protein>
    <submittedName>
        <fullName evidence="1">Tail protein</fullName>
    </submittedName>
</protein>
<sequence length="112" mass="12651">MNAPRLTIPLVLESPERVPDDMGGYRMAWRPKGVLYARMRAGSGAERQAEVGSESVVTWRITVRGARDADPRRPRPEQRFRMGARVFRIEAVAEADPSGLWLDCIAKEERLS</sequence>
<dbReference type="EMBL" id="JRKS01000069">
    <property type="protein sequence ID" value="KGJ02397.1"/>
    <property type="molecule type" value="Genomic_DNA"/>
</dbReference>
<reference evidence="1 2" key="1">
    <citation type="submission" date="2014-09" db="EMBL/GenBank/DDBJ databases">
        <authorList>
            <person name="McGinnis J.M."/>
            <person name="Wolfgang W.J."/>
        </authorList>
    </citation>
    <scope>NUCLEOTIDE SEQUENCE [LARGE SCALE GENOMIC DNA]</scope>
    <source>
        <strain evidence="1 2">HAMBI 3106</strain>
    </source>
</reference>
<gene>
    <name evidence="1" type="ORF">IC63_14820</name>
</gene>
<dbReference type="STRING" id="690417.IC63_14820"/>
<dbReference type="Proteomes" id="UP000029917">
    <property type="component" value="Unassembled WGS sequence"/>
</dbReference>
<keyword evidence="2" id="KW-1185">Reference proteome</keyword>